<dbReference type="SUPFAM" id="SSF51110">
    <property type="entry name" value="alpha-D-mannose-specific plant lectins"/>
    <property type="match status" value="2"/>
</dbReference>
<keyword evidence="2" id="KW-0325">Glycoprotein</keyword>
<evidence type="ECO:0000259" key="3">
    <source>
        <dbReference type="Pfam" id="PF01453"/>
    </source>
</evidence>
<evidence type="ECO:0000313" key="5">
    <source>
        <dbReference type="Proteomes" id="UP001291623"/>
    </source>
</evidence>
<dbReference type="Proteomes" id="UP001291623">
    <property type="component" value="Unassembled WGS sequence"/>
</dbReference>
<evidence type="ECO:0000256" key="2">
    <source>
        <dbReference type="ARBA" id="ARBA00023180"/>
    </source>
</evidence>
<reference evidence="4" key="1">
    <citation type="submission" date="2023-12" db="EMBL/GenBank/DDBJ databases">
        <title>Genome assembly of Anisodus tanguticus.</title>
        <authorList>
            <person name="Wang Y.-J."/>
        </authorList>
    </citation>
    <scope>NUCLEOTIDE SEQUENCE</scope>
    <source>
        <strain evidence="4">KB-2021</strain>
        <tissue evidence="4">Leaf</tissue>
    </source>
</reference>
<dbReference type="PANTHER" id="PTHR47976:SF108">
    <property type="entry name" value="G-TYPE LECTIN S-RECEPTOR-LIKE SERINE_THREONINE-PROTEIN KINASE LECRK1"/>
    <property type="match status" value="1"/>
</dbReference>
<dbReference type="Gene3D" id="2.90.10.10">
    <property type="entry name" value="Bulb-type lectin domain"/>
    <property type="match status" value="1"/>
</dbReference>
<evidence type="ECO:0000313" key="4">
    <source>
        <dbReference type="EMBL" id="KAK4339101.1"/>
    </source>
</evidence>
<protein>
    <recommendedName>
        <fullName evidence="3">Bulb-type lectin domain-containing protein</fullName>
    </recommendedName>
</protein>
<dbReference type="InterPro" id="IPR001480">
    <property type="entry name" value="Bulb-type_lectin_dom"/>
</dbReference>
<keyword evidence="5" id="KW-1185">Reference proteome</keyword>
<dbReference type="InterPro" id="IPR036426">
    <property type="entry name" value="Bulb-type_lectin_dom_sf"/>
</dbReference>
<organism evidence="4 5">
    <name type="scientific">Anisodus tanguticus</name>
    <dbReference type="NCBI Taxonomy" id="243964"/>
    <lineage>
        <taxon>Eukaryota</taxon>
        <taxon>Viridiplantae</taxon>
        <taxon>Streptophyta</taxon>
        <taxon>Embryophyta</taxon>
        <taxon>Tracheophyta</taxon>
        <taxon>Spermatophyta</taxon>
        <taxon>Magnoliopsida</taxon>
        <taxon>eudicotyledons</taxon>
        <taxon>Gunneridae</taxon>
        <taxon>Pentapetalae</taxon>
        <taxon>asterids</taxon>
        <taxon>lamiids</taxon>
        <taxon>Solanales</taxon>
        <taxon>Solanaceae</taxon>
        <taxon>Solanoideae</taxon>
        <taxon>Hyoscyameae</taxon>
        <taxon>Anisodus</taxon>
    </lineage>
</organism>
<proteinExistence type="predicted"/>
<evidence type="ECO:0000256" key="1">
    <source>
        <dbReference type="ARBA" id="ARBA00022729"/>
    </source>
</evidence>
<comment type="caution">
    <text evidence="4">The sequence shown here is derived from an EMBL/GenBank/DDBJ whole genome shotgun (WGS) entry which is preliminary data.</text>
</comment>
<keyword evidence="1" id="KW-0732">Signal</keyword>
<sequence length="182" mass="19804">MWARPTAIAELAYGAMLDNGNFVLATSSSATPWQSFNEPTDTIFPGQVLNLDSSLVSSFSDTDVSNGRFKFILQTDGNLVLYKVNYPAVDKSDAYWTISSVGSGYQVIFNQSGFIFLQDKNGTLLNSISSDVENSTSQSMYHQAILEYDGSKVEEGVPVVSTAFAQWELTGGQDVIVHSDIS</sequence>
<dbReference type="InterPro" id="IPR051343">
    <property type="entry name" value="G-type_lectin_kinases/EP1-like"/>
</dbReference>
<accession>A0AAE1UTG7</accession>
<name>A0AAE1UTG7_9SOLA</name>
<gene>
    <name evidence="4" type="ORF">RND71_040563</name>
</gene>
<dbReference type="EMBL" id="JAVYJV010000023">
    <property type="protein sequence ID" value="KAK4339101.1"/>
    <property type="molecule type" value="Genomic_DNA"/>
</dbReference>
<dbReference type="AlphaFoldDB" id="A0AAE1UTG7"/>
<feature type="domain" description="Bulb-type lectin" evidence="3">
    <location>
        <begin position="13"/>
        <end position="53"/>
    </location>
</feature>
<dbReference type="FunFam" id="2.90.10.10:FF:000041">
    <property type="entry name" value="Uncharacterized protein"/>
    <property type="match status" value="1"/>
</dbReference>
<dbReference type="Pfam" id="PF01453">
    <property type="entry name" value="B_lectin"/>
    <property type="match status" value="1"/>
</dbReference>
<dbReference type="PANTHER" id="PTHR47976">
    <property type="entry name" value="G-TYPE LECTIN S-RECEPTOR-LIKE SERINE/THREONINE-PROTEIN KINASE SD2-5"/>
    <property type="match status" value="1"/>
</dbReference>